<dbReference type="KEGG" id="mss:MSU_0677"/>
<feature type="region of interest" description="Disordered" evidence="1">
    <location>
        <begin position="135"/>
        <end position="159"/>
    </location>
</feature>
<sequence>MKVIKLTTLLLSSLVVVAGGGYTLNKFISPKYIDDKQVLWETVRVFGNGNKKCQILLKQENKEQKDLHQVTLKQVEQEKVNESCSTSWSHSIYGKKVQGKDDKIVEYWLRGKSKEILNGMLSQEDFNQIEVFEEESSPRSPLSELSSSTDPQTTVDSLKNKCQVEEESDWITIKCLKNSQTLS</sequence>
<dbReference type="RefSeq" id="WP_013610051.1">
    <property type="nucleotide sequence ID" value="NC_015155.1"/>
</dbReference>
<evidence type="ECO:0000313" key="3">
    <source>
        <dbReference type="Proteomes" id="UP000007484"/>
    </source>
</evidence>
<name>F0QRT8_MYCSL</name>
<evidence type="ECO:0000256" key="1">
    <source>
        <dbReference type="SAM" id="MobiDB-lite"/>
    </source>
</evidence>
<protein>
    <submittedName>
        <fullName evidence="2">Uncharacterized protein</fullName>
    </submittedName>
</protein>
<organism evidence="2 3">
    <name type="scientific">Mycoplasma suis (strain Illinois)</name>
    <dbReference type="NCBI Taxonomy" id="768700"/>
    <lineage>
        <taxon>Bacteria</taxon>
        <taxon>Bacillati</taxon>
        <taxon>Mycoplasmatota</taxon>
        <taxon>Mollicutes</taxon>
        <taxon>Mycoplasmataceae</taxon>
        <taxon>Mycoplasma</taxon>
    </lineage>
</organism>
<evidence type="ECO:0000313" key="2">
    <source>
        <dbReference type="EMBL" id="ADX98208.1"/>
    </source>
</evidence>
<gene>
    <name evidence="2" type="ordered locus">MSU_0677</name>
</gene>
<dbReference type="HOGENOM" id="CLU_113278_0_0_14"/>
<proteinExistence type="predicted"/>
<dbReference type="Proteomes" id="UP000007484">
    <property type="component" value="Chromosome"/>
</dbReference>
<keyword evidence="3" id="KW-1185">Reference proteome</keyword>
<dbReference type="EMBL" id="CP002525">
    <property type="protein sequence ID" value="ADX98208.1"/>
    <property type="molecule type" value="Genomic_DNA"/>
</dbReference>
<feature type="compositionally biased region" description="Low complexity" evidence="1">
    <location>
        <begin position="138"/>
        <end position="148"/>
    </location>
</feature>
<reference evidence="2 3" key="1">
    <citation type="journal article" date="2011" name="J. Bacteriol.">
        <title>Complete genome sequences of two hemotropic Mycoplasmas, Mycoplasma haemofelis strain Ohio2 and Mycoplasma suis strain Illinois.</title>
        <authorList>
            <person name="Messick J.B."/>
            <person name="Santos A.P."/>
            <person name="Guimaraes A.M."/>
        </authorList>
    </citation>
    <scope>NUCLEOTIDE SEQUENCE [LARGE SCALE GENOMIC DNA]</scope>
    <source>
        <strain evidence="2 3">Illinois</strain>
    </source>
</reference>
<dbReference type="STRING" id="768700.MSU_0677"/>
<accession>F0QRT8</accession>
<dbReference type="AlphaFoldDB" id="F0QRT8"/>